<sequence length="480" mass="53485">MKLLCRNDTELILTIYRLTSEVLDARPLVLGVNRPLVQSLERITNQSNNWKLGEWDLHSLLDSVFASDHHRSAFSSSAEQCSVSVSCERENEWVDEQLSLKINVQQDTLLSNNDLVKDVSLKKGVDLLVSVLSAALANTDSFSVMRLFGHVCPDILPTAKRLAASSQLTMLQTILSYLMKLEIDGGEMEEEALKQHDKTLRSFNTTLDRIEGQLCEEGSTKRIMQKVLDIAAEWALSVSTLSSEISCSIHKASQFCKSHIDTIIKNFNALSKNPLFTAQRRPAFINNVHISLRLLIDRLTLFDTVTLPNAYATPAFRTPVVRVQTPKAESSAAEVEEEEEASKAEKDSSSPTYPKFLNFDTPSASEPVKEVCTETAPVNEEDTQNSIDSHTTPVLKKPKAPGIRKGRSRISAKPPAKLFPLEEEEPVDSSPKKKRKSDEPTKPLKPAKQGRKSEPTTKRTQKKTEVPKGQRKITSFFGGK</sequence>
<dbReference type="AlphaFoldDB" id="A0A1I7YC36"/>
<name>A0A1I7YC36_9BILA</name>
<feature type="compositionally biased region" description="Basic and acidic residues" evidence="1">
    <location>
        <begin position="451"/>
        <end position="468"/>
    </location>
</feature>
<protein>
    <submittedName>
        <fullName evidence="3">PCNA-interacting partner</fullName>
    </submittedName>
</protein>
<evidence type="ECO:0000313" key="2">
    <source>
        <dbReference type="Proteomes" id="UP000095287"/>
    </source>
</evidence>
<feature type="region of interest" description="Disordered" evidence="1">
    <location>
        <begin position="327"/>
        <end position="480"/>
    </location>
</feature>
<evidence type="ECO:0000313" key="3">
    <source>
        <dbReference type="WBParaSite" id="L893_g1486.t1"/>
    </source>
</evidence>
<evidence type="ECO:0000256" key="1">
    <source>
        <dbReference type="SAM" id="MobiDB-lite"/>
    </source>
</evidence>
<accession>A0A1I7YC36</accession>
<keyword evidence="2" id="KW-1185">Reference proteome</keyword>
<dbReference type="Proteomes" id="UP000095287">
    <property type="component" value="Unplaced"/>
</dbReference>
<organism evidence="2 3">
    <name type="scientific">Steinernema glaseri</name>
    <dbReference type="NCBI Taxonomy" id="37863"/>
    <lineage>
        <taxon>Eukaryota</taxon>
        <taxon>Metazoa</taxon>
        <taxon>Ecdysozoa</taxon>
        <taxon>Nematoda</taxon>
        <taxon>Chromadorea</taxon>
        <taxon>Rhabditida</taxon>
        <taxon>Tylenchina</taxon>
        <taxon>Panagrolaimomorpha</taxon>
        <taxon>Strongyloidoidea</taxon>
        <taxon>Steinernematidae</taxon>
        <taxon>Steinernema</taxon>
    </lineage>
</organism>
<dbReference type="WBParaSite" id="L893_g1486.t1">
    <property type="protein sequence ID" value="L893_g1486.t1"/>
    <property type="gene ID" value="L893_g1486"/>
</dbReference>
<feature type="compositionally biased region" description="Basic residues" evidence="1">
    <location>
        <begin position="396"/>
        <end position="410"/>
    </location>
</feature>
<reference evidence="3" key="1">
    <citation type="submission" date="2016-11" db="UniProtKB">
        <authorList>
            <consortium name="WormBaseParasite"/>
        </authorList>
    </citation>
    <scope>IDENTIFICATION</scope>
</reference>
<proteinExistence type="predicted"/>